<comment type="caution">
    <text evidence="10">The sequence shown here is derived from an EMBL/GenBank/DDBJ whole genome shotgun (WGS) entry which is preliminary data.</text>
</comment>
<feature type="domain" description="Reverse transcriptase" evidence="8">
    <location>
        <begin position="428"/>
        <end position="521"/>
    </location>
</feature>
<dbReference type="PANTHER" id="PTHR37984:SF5">
    <property type="entry name" value="PROTEIN NYNRIN-LIKE"/>
    <property type="match status" value="1"/>
</dbReference>
<keyword evidence="1" id="KW-0808">Transferase</keyword>
<reference evidence="10" key="1">
    <citation type="journal article" date="2019" name="Sci. Rep.">
        <title>Draft genome of Tanacetum cinerariifolium, the natural source of mosquito coil.</title>
        <authorList>
            <person name="Yamashiro T."/>
            <person name="Shiraishi A."/>
            <person name="Satake H."/>
            <person name="Nakayama K."/>
        </authorList>
    </citation>
    <scope>NUCLEOTIDE SEQUENCE</scope>
</reference>
<protein>
    <submittedName>
        <fullName evidence="10">Putative reverse transcriptase domain-containing protein</fullName>
    </submittedName>
</protein>
<proteinExistence type="predicted"/>
<dbReference type="Gene3D" id="3.10.10.10">
    <property type="entry name" value="HIV Type 1 Reverse Transcriptase, subunit A, domain 1"/>
    <property type="match status" value="1"/>
</dbReference>
<feature type="compositionally biased region" description="Polar residues" evidence="7">
    <location>
        <begin position="1"/>
        <end position="32"/>
    </location>
</feature>
<dbReference type="InterPro" id="IPR036397">
    <property type="entry name" value="RNaseH_sf"/>
</dbReference>
<dbReference type="GO" id="GO:0003676">
    <property type="term" value="F:nucleic acid binding"/>
    <property type="evidence" value="ECO:0007669"/>
    <property type="project" value="InterPro"/>
</dbReference>
<dbReference type="FunFam" id="3.30.70.270:FF:000020">
    <property type="entry name" value="Transposon Tf2-6 polyprotein-like Protein"/>
    <property type="match status" value="1"/>
</dbReference>
<dbReference type="InterPro" id="IPR043128">
    <property type="entry name" value="Rev_trsase/Diguanyl_cyclase"/>
</dbReference>
<dbReference type="SUPFAM" id="SSF53098">
    <property type="entry name" value="Ribonuclease H-like"/>
    <property type="match status" value="1"/>
</dbReference>
<evidence type="ECO:0000256" key="1">
    <source>
        <dbReference type="ARBA" id="ARBA00022679"/>
    </source>
</evidence>
<dbReference type="InterPro" id="IPR041373">
    <property type="entry name" value="RT_RNaseH"/>
</dbReference>
<dbReference type="EMBL" id="BKCJ010000368">
    <property type="protein sequence ID" value="GEU32563.1"/>
    <property type="molecule type" value="Genomic_DNA"/>
</dbReference>
<evidence type="ECO:0000256" key="3">
    <source>
        <dbReference type="ARBA" id="ARBA00022722"/>
    </source>
</evidence>
<feature type="domain" description="Reverse transcriptase RNase H-like" evidence="9">
    <location>
        <begin position="611"/>
        <end position="703"/>
    </location>
</feature>
<feature type="compositionally biased region" description="Low complexity" evidence="7">
    <location>
        <begin position="378"/>
        <end position="392"/>
    </location>
</feature>
<dbReference type="SUPFAM" id="SSF56672">
    <property type="entry name" value="DNA/RNA polymerases"/>
    <property type="match status" value="1"/>
</dbReference>
<feature type="compositionally biased region" description="Basic and acidic residues" evidence="7">
    <location>
        <begin position="393"/>
        <end position="406"/>
    </location>
</feature>
<evidence type="ECO:0000259" key="8">
    <source>
        <dbReference type="Pfam" id="PF00078"/>
    </source>
</evidence>
<evidence type="ECO:0000259" key="9">
    <source>
        <dbReference type="Pfam" id="PF17917"/>
    </source>
</evidence>
<dbReference type="Pfam" id="PF00078">
    <property type="entry name" value="RVT_1"/>
    <property type="match status" value="1"/>
</dbReference>
<gene>
    <name evidence="10" type="ORF">Tci_004541</name>
</gene>
<evidence type="ECO:0000256" key="7">
    <source>
        <dbReference type="SAM" id="MobiDB-lite"/>
    </source>
</evidence>
<feature type="region of interest" description="Disordered" evidence="7">
    <location>
        <begin position="1"/>
        <end position="49"/>
    </location>
</feature>
<name>A0A6L2J694_TANCI</name>
<dbReference type="InterPro" id="IPR043502">
    <property type="entry name" value="DNA/RNA_pol_sf"/>
</dbReference>
<keyword evidence="2" id="KW-0548">Nucleotidyltransferase</keyword>
<evidence type="ECO:0000256" key="2">
    <source>
        <dbReference type="ARBA" id="ARBA00022695"/>
    </source>
</evidence>
<keyword evidence="5" id="KW-0378">Hydrolase</keyword>
<dbReference type="PANTHER" id="PTHR37984">
    <property type="entry name" value="PROTEIN CBG26694"/>
    <property type="match status" value="1"/>
</dbReference>
<dbReference type="Gene3D" id="3.30.420.10">
    <property type="entry name" value="Ribonuclease H-like superfamily/Ribonuclease H"/>
    <property type="match status" value="1"/>
</dbReference>
<dbReference type="InterPro" id="IPR050951">
    <property type="entry name" value="Retrovirus_Pol_polyprotein"/>
</dbReference>
<evidence type="ECO:0000256" key="5">
    <source>
        <dbReference type="ARBA" id="ARBA00022801"/>
    </source>
</evidence>
<sequence length="947" mass="109030">MLRMLFSSTNTPDYTSASLDYSPASPRNTSSDPSEDSSKDRSASLTISPFHGDPYMKVMQAYNATSNESPILPPQAPIAPLIVLPPSPVFEIGNSSHATRLECHEEQIDAILNNLDELPLEHIEHIEHMEDKIEGFGIMDMINDHDIENMIPPRDTKPPIGLPISLSPSSLVGSSSPVRSTTPPSEYPFDESIFVDLDNSLWIIPRHWEVNQSLRNLINVDRMAPKRTSTSATPAMTQTTIRKLVADSVAAALEAQAATMANTDNTNRNTKEKETHVARKCSYKEFISCNPFYFKGTEGAIGLTRWFERTESVFLSSNCIEDSKVKFATGNVTTSKPQILKEATNIAQRLMDQILKHGSVQGTNDHKRKFDDRRTFTNNNYQNNRNNNNNNRNNDHHQQHNRRQETVRAYAATPTKNSRDEDIPKTAFRTWYGYYEFQVMPFGLTNAPAVFMDLMNRVCKPYLDKFLIVFTDDFLIYSCNKEEHEDHLRKILELPKKEKLHAMFSKYDFWISIVQFLGHVIDSQGIHVDPATIEAVKNWASPTTPIEVRQFLGLVGYYRRFIKGFSKIAKSLTKLTQKNKNYIWGENQELAFQLLKQKLCEAPILALTEGNENFVVYYDASHQGLGAVLMQKEKVIAYASRQLKPHEENYTTHDLKLGAVVFALKFWRHCLYGKKCIMFTDYKSLQHILDQKELNMRERRWLELPVDYDCEIRYHPRKANVVTDALSQKEQIKPLRVRALVITLHPKLPSQILEAQLSQSKKRTSKLRTYKKWTKHLKYVLMEPDVSRIKVGYHSLMSEAIRITNTTIDSYMEMEKNNDRLLNAECLGYSIRHKYAYHPQTDRQSERTIQTLKDMLRACVIDFRKGWERHLPLVKFSYNNSYHASIKAAPFEALYGRKCRSPVCWVEVGNVQLTGPEIIPETTDKIIQIRQSLQAARDRQRSYANIR</sequence>
<dbReference type="Pfam" id="PF17917">
    <property type="entry name" value="RT_RNaseH"/>
    <property type="match status" value="1"/>
</dbReference>
<dbReference type="Gene3D" id="3.30.70.270">
    <property type="match status" value="2"/>
</dbReference>
<keyword evidence="3" id="KW-0540">Nuclease</keyword>
<keyword evidence="6 10" id="KW-0695">RNA-directed DNA polymerase</keyword>
<dbReference type="Gene3D" id="3.10.20.370">
    <property type="match status" value="1"/>
</dbReference>
<dbReference type="CDD" id="cd01647">
    <property type="entry name" value="RT_LTR"/>
    <property type="match status" value="1"/>
</dbReference>
<evidence type="ECO:0000313" key="10">
    <source>
        <dbReference type="EMBL" id="GEU32563.1"/>
    </source>
</evidence>
<dbReference type="GO" id="GO:0003964">
    <property type="term" value="F:RNA-directed DNA polymerase activity"/>
    <property type="evidence" value="ECO:0007669"/>
    <property type="project" value="UniProtKB-KW"/>
</dbReference>
<organism evidence="10">
    <name type="scientific">Tanacetum cinerariifolium</name>
    <name type="common">Dalmatian daisy</name>
    <name type="synonym">Chrysanthemum cinerariifolium</name>
    <dbReference type="NCBI Taxonomy" id="118510"/>
    <lineage>
        <taxon>Eukaryota</taxon>
        <taxon>Viridiplantae</taxon>
        <taxon>Streptophyta</taxon>
        <taxon>Embryophyta</taxon>
        <taxon>Tracheophyta</taxon>
        <taxon>Spermatophyta</taxon>
        <taxon>Magnoliopsida</taxon>
        <taxon>eudicotyledons</taxon>
        <taxon>Gunneridae</taxon>
        <taxon>Pentapetalae</taxon>
        <taxon>asterids</taxon>
        <taxon>campanulids</taxon>
        <taxon>Asterales</taxon>
        <taxon>Asteraceae</taxon>
        <taxon>Asteroideae</taxon>
        <taxon>Anthemideae</taxon>
        <taxon>Anthemidinae</taxon>
        <taxon>Tanacetum</taxon>
    </lineage>
</organism>
<dbReference type="AlphaFoldDB" id="A0A6L2J694"/>
<accession>A0A6L2J694</accession>
<keyword evidence="4" id="KW-0255">Endonuclease</keyword>
<dbReference type="InterPro" id="IPR000477">
    <property type="entry name" value="RT_dom"/>
</dbReference>
<dbReference type="FunFam" id="3.10.20.370:FF:000001">
    <property type="entry name" value="Retrovirus-related Pol polyprotein from transposon 17.6-like protein"/>
    <property type="match status" value="1"/>
</dbReference>
<dbReference type="InterPro" id="IPR012337">
    <property type="entry name" value="RNaseH-like_sf"/>
</dbReference>
<feature type="compositionally biased region" description="Basic and acidic residues" evidence="7">
    <location>
        <begin position="364"/>
        <end position="375"/>
    </location>
</feature>
<dbReference type="CDD" id="cd09274">
    <property type="entry name" value="RNase_HI_RT_Ty3"/>
    <property type="match status" value="1"/>
</dbReference>
<evidence type="ECO:0000256" key="6">
    <source>
        <dbReference type="ARBA" id="ARBA00022918"/>
    </source>
</evidence>
<evidence type="ECO:0000256" key="4">
    <source>
        <dbReference type="ARBA" id="ARBA00022759"/>
    </source>
</evidence>
<feature type="region of interest" description="Disordered" evidence="7">
    <location>
        <begin position="358"/>
        <end position="406"/>
    </location>
</feature>